<dbReference type="Pfam" id="PF06772">
    <property type="entry name" value="LtrA"/>
    <property type="match status" value="1"/>
</dbReference>
<dbReference type="KEGG" id="hmp:K6T50_15530"/>
<sequence length="390" mass="41660">MSTVNSDMPPSESGDVSDSEEPVTPVELFFDLVFVFAFVQVTTFLAGDLTWIGVARAVALLAVLWWGWVCYTWLTDAISTEENVPERVAIYAATAGMFIVALAVPTAFEDGALLFGIAYFVVRGLHVALYATAATPETRDAIFRLAPGFLGGPILLVVASFLDGPLQGVLWILALVIDYGVAYVRGVAGFQIHAEHFVERHRDIVIIALGESVLAMGLGLGDDLLVLPPESIIAAFLGIVLAAALAWLYFDYVTLGMEANLVAADQSERAKMARDTYSYLHFPIVVGIIFVAFGLKKVVADPQVSLEVIPAVALCGGGAIYLLGDVACRLRDVGTVSKPRLVVALVACAIIPVILQVPSIVALAGVLVLFVALAVFETIYSANRRSIRGM</sequence>
<dbReference type="EMBL" id="CP081959">
    <property type="protein sequence ID" value="QZP39323.1"/>
    <property type="molecule type" value="Genomic_DNA"/>
</dbReference>
<organism evidence="3 4">
    <name type="scientific">Halobaculum magnesiiphilum</name>
    <dbReference type="NCBI Taxonomy" id="1017351"/>
    <lineage>
        <taxon>Archaea</taxon>
        <taxon>Methanobacteriati</taxon>
        <taxon>Methanobacteriota</taxon>
        <taxon>Stenosarchaea group</taxon>
        <taxon>Halobacteria</taxon>
        <taxon>Halobacteriales</taxon>
        <taxon>Haloferacaceae</taxon>
        <taxon>Halobaculum</taxon>
    </lineage>
</organism>
<reference evidence="3 4" key="1">
    <citation type="journal article" date="2021" name="Int. J. Syst. Evol. Microbiol.">
        <title>Halobaculum halophilum sp. nov. and Halobaculum salinum sp. nov., isolated from salt lake and saline soil.</title>
        <authorList>
            <person name="Cui H.L."/>
            <person name="Shi X.W."/>
            <person name="Yin X.M."/>
            <person name="Yang X.Y."/>
            <person name="Hou J."/>
            <person name="Zhu L."/>
        </authorList>
    </citation>
    <scope>NUCLEOTIDE SEQUENCE [LARGE SCALE GENOMIC DNA]</scope>
    <source>
        <strain evidence="3 4">NBRC 109044</strain>
    </source>
</reference>
<dbReference type="InterPro" id="IPR010640">
    <property type="entry name" value="Low_temperature_requirement_A"/>
</dbReference>
<feature type="transmembrane region" description="Helical" evidence="2">
    <location>
        <begin position="204"/>
        <end position="220"/>
    </location>
</feature>
<feature type="transmembrane region" description="Helical" evidence="2">
    <location>
        <begin position="339"/>
        <end position="355"/>
    </location>
</feature>
<evidence type="ECO:0000313" key="3">
    <source>
        <dbReference type="EMBL" id="QZP39323.1"/>
    </source>
</evidence>
<proteinExistence type="predicted"/>
<feature type="transmembrane region" description="Helical" evidence="2">
    <location>
        <begin position="232"/>
        <end position="250"/>
    </location>
</feature>
<dbReference type="PANTHER" id="PTHR36840:SF1">
    <property type="entry name" value="BLL5714 PROTEIN"/>
    <property type="match status" value="1"/>
</dbReference>
<dbReference type="PANTHER" id="PTHR36840">
    <property type="entry name" value="BLL5714 PROTEIN"/>
    <property type="match status" value="1"/>
</dbReference>
<keyword evidence="2" id="KW-0472">Membrane</keyword>
<name>A0A8T8WHV1_9EURY</name>
<dbReference type="AlphaFoldDB" id="A0A8T8WHV1"/>
<feature type="transmembrane region" description="Helical" evidence="2">
    <location>
        <begin position="308"/>
        <end position="327"/>
    </location>
</feature>
<keyword evidence="3" id="KW-0614">Plasmid</keyword>
<dbReference type="Proteomes" id="UP000826254">
    <property type="component" value="Plasmid unnamed1"/>
</dbReference>
<gene>
    <name evidence="3" type="ORF">K6T50_15530</name>
</gene>
<evidence type="ECO:0000313" key="4">
    <source>
        <dbReference type="Proteomes" id="UP000826254"/>
    </source>
</evidence>
<feature type="transmembrane region" description="Helical" evidence="2">
    <location>
        <begin position="361"/>
        <end position="380"/>
    </location>
</feature>
<geneLocation type="plasmid" evidence="3 4">
    <name>unnamed1</name>
</geneLocation>
<feature type="transmembrane region" description="Helical" evidence="2">
    <location>
        <begin position="277"/>
        <end position="296"/>
    </location>
</feature>
<feature type="transmembrane region" description="Helical" evidence="2">
    <location>
        <begin position="141"/>
        <end position="162"/>
    </location>
</feature>
<evidence type="ECO:0000256" key="1">
    <source>
        <dbReference type="SAM" id="MobiDB-lite"/>
    </source>
</evidence>
<feature type="transmembrane region" description="Helical" evidence="2">
    <location>
        <begin position="114"/>
        <end position="134"/>
    </location>
</feature>
<keyword evidence="2" id="KW-1133">Transmembrane helix</keyword>
<feature type="transmembrane region" description="Helical" evidence="2">
    <location>
        <begin position="53"/>
        <end position="76"/>
    </location>
</feature>
<accession>A0A8T8WHV1</accession>
<keyword evidence="4" id="KW-1185">Reference proteome</keyword>
<feature type="transmembrane region" description="Helical" evidence="2">
    <location>
        <begin position="88"/>
        <end position="108"/>
    </location>
</feature>
<feature type="transmembrane region" description="Helical" evidence="2">
    <location>
        <begin position="168"/>
        <end position="192"/>
    </location>
</feature>
<protein>
    <submittedName>
        <fullName evidence="3">Low temperature requirement protein A</fullName>
    </submittedName>
</protein>
<evidence type="ECO:0000256" key="2">
    <source>
        <dbReference type="SAM" id="Phobius"/>
    </source>
</evidence>
<keyword evidence="2" id="KW-0812">Transmembrane</keyword>
<feature type="region of interest" description="Disordered" evidence="1">
    <location>
        <begin position="1"/>
        <end position="20"/>
    </location>
</feature>